<name>A0A8T3VC37_9EURY</name>
<comment type="caution">
    <text evidence="1">The sequence shown here is derived from an EMBL/GenBank/DDBJ whole genome shotgun (WGS) entry which is preliminary data.</text>
</comment>
<accession>A0A8T3VC37</accession>
<sequence>MVHAFVPQHLLDFAEYIQNQEYSAEHYDLQCIDRTIINRAYLSTYLHVQEWILNNGPCNDVKDYSKHDVGYHAAICIALNELNKKAMSKKYADFIELRVDADYNIVTIITPKDAQKALDLAFQIQNALQ</sequence>
<gene>
    <name evidence="1" type="ORF">E7Z79_08580</name>
</gene>
<evidence type="ECO:0000313" key="1">
    <source>
        <dbReference type="EMBL" id="MBE6502479.1"/>
    </source>
</evidence>
<dbReference type="EMBL" id="SUTK01000065">
    <property type="protein sequence ID" value="MBE6502479.1"/>
    <property type="molecule type" value="Genomic_DNA"/>
</dbReference>
<evidence type="ECO:0000313" key="2">
    <source>
        <dbReference type="Proteomes" id="UP000783037"/>
    </source>
</evidence>
<protein>
    <submittedName>
        <fullName evidence="1">Uncharacterized protein</fullName>
    </submittedName>
</protein>
<dbReference type="AlphaFoldDB" id="A0A8T3VC37"/>
<proteinExistence type="predicted"/>
<dbReference type="Gene3D" id="1.20.120.330">
    <property type="entry name" value="Nucleotidyltransferases domain 2"/>
    <property type="match status" value="1"/>
</dbReference>
<reference evidence="1" key="1">
    <citation type="submission" date="2019-04" db="EMBL/GenBank/DDBJ databases">
        <title>Evolution of Biomass-Degrading Anaerobic Consortia Revealed by Metagenomics.</title>
        <authorList>
            <person name="Peng X."/>
        </authorList>
    </citation>
    <scope>NUCLEOTIDE SEQUENCE</scope>
    <source>
        <strain evidence="1">SIG18</strain>
    </source>
</reference>
<dbReference type="Proteomes" id="UP000783037">
    <property type="component" value="Unassembled WGS sequence"/>
</dbReference>
<dbReference type="RefSeq" id="WP_303739567.1">
    <property type="nucleotide sequence ID" value="NZ_SUTK01000065.1"/>
</dbReference>
<organism evidence="1 2">
    <name type="scientific">Methanobrevibacter thaueri</name>
    <dbReference type="NCBI Taxonomy" id="190975"/>
    <lineage>
        <taxon>Archaea</taxon>
        <taxon>Methanobacteriati</taxon>
        <taxon>Methanobacteriota</taxon>
        <taxon>Methanomada group</taxon>
        <taxon>Methanobacteria</taxon>
        <taxon>Methanobacteriales</taxon>
        <taxon>Methanobacteriaceae</taxon>
        <taxon>Methanobrevibacter</taxon>
    </lineage>
</organism>